<comment type="subcellular location">
    <subcellularLocation>
        <location evidence="1 13">Cell membrane</location>
        <topology evidence="1 13">Multi-pass membrane protein</topology>
    </subcellularLocation>
</comment>
<dbReference type="GeneID" id="100402400"/>
<evidence type="ECO:0000313" key="18">
    <source>
        <dbReference type="Ensembl" id="ENSCJAP00000033485.3"/>
    </source>
</evidence>
<gene>
    <name evidence="17 18" type="primary">CNNM2</name>
</gene>
<keyword evidence="19" id="KW-1185">Reference proteome</keyword>
<dbReference type="Pfam" id="PF25562">
    <property type="entry name" value="CNBH_CNNM2_C"/>
    <property type="match status" value="1"/>
</dbReference>
<evidence type="ECO:0000256" key="14">
    <source>
        <dbReference type="SAM" id="MobiDB-lite"/>
    </source>
</evidence>
<keyword evidence="8" id="KW-0406">Ion transport</keyword>
<dbReference type="PANTHER" id="PTHR12064:SF22">
    <property type="entry name" value="METAL TRANSPORTER CNNM2"/>
    <property type="match status" value="1"/>
</dbReference>
<evidence type="ECO:0000256" key="6">
    <source>
        <dbReference type="ARBA" id="ARBA00022737"/>
    </source>
</evidence>
<evidence type="ECO:0000259" key="15">
    <source>
        <dbReference type="PROSITE" id="PS51371"/>
    </source>
</evidence>
<dbReference type="PROSITE" id="PS51846">
    <property type="entry name" value="CNNM"/>
    <property type="match status" value="1"/>
</dbReference>
<evidence type="ECO:0000256" key="12">
    <source>
        <dbReference type="PROSITE-ProRule" id="PRU01193"/>
    </source>
</evidence>
<feature type="region of interest" description="Disordered" evidence="14">
    <location>
        <begin position="121"/>
        <end position="148"/>
    </location>
</feature>
<dbReference type="GO" id="GO:0005886">
    <property type="term" value="C:plasma membrane"/>
    <property type="evidence" value="ECO:0007669"/>
    <property type="project" value="UniProtKB-SubCell"/>
</dbReference>
<evidence type="ECO:0000256" key="8">
    <source>
        <dbReference type="ARBA" id="ARBA00023065"/>
    </source>
</evidence>
<feature type="transmembrane region" description="Helical" evidence="13">
    <location>
        <begin position="340"/>
        <end position="359"/>
    </location>
</feature>
<dbReference type="eggNOG" id="KOG2118">
    <property type="taxonomic scope" value="Eukaryota"/>
</dbReference>
<dbReference type="InterPro" id="IPR044751">
    <property type="entry name" value="Ion_transp-like_CBS"/>
</dbReference>
<evidence type="ECO:0000256" key="9">
    <source>
        <dbReference type="ARBA" id="ARBA00023122"/>
    </source>
</evidence>
<dbReference type="Pfam" id="PF01595">
    <property type="entry name" value="CNNM"/>
    <property type="match status" value="1"/>
</dbReference>
<dbReference type="CDD" id="cd04590">
    <property type="entry name" value="CBS_pair_CorC_HlyC_assoc"/>
    <property type="match status" value="1"/>
</dbReference>
<dbReference type="Bgee" id="ENSCJAG00000018118">
    <property type="expression patterns" value="Expressed in liver and 6 other cell types or tissues"/>
</dbReference>
<dbReference type="InterPro" id="IPR018490">
    <property type="entry name" value="cNMP-bd_dom_sf"/>
</dbReference>
<keyword evidence="5 12" id="KW-0812">Transmembrane</keyword>
<dbReference type="InterPro" id="IPR002550">
    <property type="entry name" value="CNNM"/>
</dbReference>
<accession>F6QEL3</accession>
<comment type="function">
    <text evidence="13">Metal transporter.</text>
</comment>
<dbReference type="Gene3D" id="3.10.580.10">
    <property type="entry name" value="CBS-domain"/>
    <property type="match status" value="1"/>
</dbReference>
<dbReference type="InterPro" id="IPR014710">
    <property type="entry name" value="RmlC-like_jellyroll"/>
</dbReference>
<reference evidence="18" key="3">
    <citation type="submission" date="2025-05" db="UniProtKB">
        <authorList>
            <consortium name="Ensembl"/>
        </authorList>
    </citation>
    <scope>IDENTIFICATION</scope>
</reference>
<dbReference type="Pfam" id="PF25511">
    <property type="entry name" value="Ig_CNNM4_N"/>
    <property type="match status" value="1"/>
</dbReference>
<evidence type="ECO:0000256" key="1">
    <source>
        <dbReference type="ARBA" id="ARBA00004651"/>
    </source>
</evidence>
<reference evidence="17" key="2">
    <citation type="journal article" date="2014" name="Gigascience">
        <title>De novo assembly of the common marmoset transcriptome from NextGen mRNA sequences.</title>
        <authorList>
            <person name="Maudhoo M.D."/>
            <person name="Ren D."/>
            <person name="Gradnigo J.S."/>
            <person name="Gibbs R.M."/>
            <person name="Lubker A.C."/>
            <person name="Moriyama E.N."/>
            <person name="French J.A."/>
            <person name="Norgren R.B.Jr."/>
        </authorList>
    </citation>
    <scope>NUCLEOTIDE SEQUENCE</scope>
    <source>
        <tissue evidence="17">Cerebellum</tissue>
    </source>
</reference>
<dbReference type="Pfam" id="PF00571">
    <property type="entry name" value="CBS"/>
    <property type="match status" value="1"/>
</dbReference>
<dbReference type="Gene3D" id="2.60.120.10">
    <property type="entry name" value="Jelly Rolls"/>
    <property type="match status" value="1"/>
</dbReference>
<evidence type="ECO:0000313" key="17">
    <source>
        <dbReference type="EMBL" id="JAB44782.1"/>
    </source>
</evidence>
<evidence type="ECO:0000256" key="4">
    <source>
        <dbReference type="ARBA" id="ARBA00022475"/>
    </source>
</evidence>
<dbReference type="InterPro" id="IPR045095">
    <property type="entry name" value="ACDP"/>
</dbReference>
<feature type="compositionally biased region" description="Basic and acidic residues" evidence="14">
    <location>
        <begin position="122"/>
        <end position="131"/>
    </location>
</feature>
<sequence>MIGCGACEPKVKMAGGQAAAALPTWKMAARRSLGARGRGVLQAAAGRLLPLLLLSCCCGAGGCTAAGENEETVIIGLRLEDTNDVSFMEGGALRVSERTRVKLRVYGQNINNETWSRIAFTEQERRRHSPGERGLGGPAPPEPDSGPQLCGIRTSDIIILPHIILNRRTSGIIEIEIKPLRKMEKSKSYYLCTSLSTPALGAGGSGSAGGAVGGKGSSGVAGLPPPPWAETTWIYHDGEDTKMIVGEEKKFLLPFWLQVIFISLLLCLSGMFSGLNLGLMALDPMELRIVQNCGTEKEKNYAKRIEPVRRQGNYLLCSLLLGNVLVNTTLTILLDDIAGSGLVAVVVSTIGIVIFGEIVPQAICSRHGLAVGANTIFLTKFFMMMTFPASYPVSKLLDCVLGQEIGTVYNREKLLEMLRVTDPYNDLVKEELNIIQGALELRTKTVEDVMTPLRDCFMITGEAILDFNTMSEIMESGYTRIPVFEGERSNIVDLLFVKDLAFVDPDDCTPLKTITKFYNHPLHFVFNDTKLDAMLEEFKKGKSHLAIVQRVNNEGEGDPFYEVLGIVTLEDVIEEIIKSEILDETDLYTDNRTKKKVAHRERKQDFSAFKQTDSEMKVKISPQLLLAMHRFLATEVEAFSPSQMSEKILLRLLKHPNVIQELKYDEKNKKAPEYYLYQRNKPVDYFVLILQGKVEVEAGKEGMKFEASAFSYYGVMALTASPGENKSPPRPCGLNHSDSLSRSDRIDAVTPTLGSSNNQLNSSLLQVYIPDYSVRALSDLQFVKISRQQYQNALMASRMDKTPQSSDSENTKIELTLTELHDGLPDETANLLNEQNCVTHSKANHSLHSEGAI</sequence>
<evidence type="ECO:0000313" key="19">
    <source>
        <dbReference type="Proteomes" id="UP000008225"/>
    </source>
</evidence>
<evidence type="ECO:0000259" key="16">
    <source>
        <dbReference type="PROSITE" id="PS51846"/>
    </source>
</evidence>
<dbReference type="Proteomes" id="UP000008225">
    <property type="component" value="Chromosome 12"/>
</dbReference>
<feature type="domain" description="CBS" evidence="15">
    <location>
        <begin position="518"/>
        <end position="584"/>
    </location>
</feature>
<dbReference type="SUPFAM" id="SSF51206">
    <property type="entry name" value="cAMP-binding domain-like"/>
    <property type="match status" value="1"/>
</dbReference>
<dbReference type="CTD" id="54805"/>
<dbReference type="FunFam" id="3.10.580.10:FF:000001">
    <property type="entry name" value="Putative metal transporter CNNM3 isoform 2"/>
    <property type="match status" value="1"/>
</dbReference>
<evidence type="ECO:0000256" key="3">
    <source>
        <dbReference type="ARBA" id="ARBA00022448"/>
    </source>
</evidence>
<reference evidence="18" key="1">
    <citation type="submission" date="2009-03" db="EMBL/GenBank/DDBJ databases">
        <authorList>
            <person name="Warren W."/>
            <person name="Ye L."/>
            <person name="Minx P."/>
            <person name="Worley K."/>
            <person name="Gibbs R."/>
            <person name="Wilson R.K."/>
        </authorList>
    </citation>
    <scope>NUCLEOTIDE SEQUENCE [LARGE SCALE GENOMIC DNA]</scope>
</reference>
<dbReference type="InterPro" id="IPR000644">
    <property type="entry name" value="CBS_dom"/>
</dbReference>
<feature type="transmembrane region" description="Helical" evidence="13">
    <location>
        <begin position="313"/>
        <end position="334"/>
    </location>
</feature>
<dbReference type="EMBL" id="GAMP01007973">
    <property type="protein sequence ID" value="JAB44782.1"/>
    <property type="molecule type" value="mRNA"/>
</dbReference>
<dbReference type="PANTHER" id="PTHR12064">
    <property type="entry name" value="METAL TRANSPORTER CNNM"/>
    <property type="match status" value="1"/>
</dbReference>
<keyword evidence="3" id="KW-0813">Transport</keyword>
<keyword evidence="9 11" id="KW-0129">CBS domain</keyword>
<feature type="domain" description="CNNM transmembrane" evidence="16">
    <location>
        <begin position="251"/>
        <end position="431"/>
    </location>
</feature>
<dbReference type="InterPro" id="IPR046342">
    <property type="entry name" value="CBS_dom_sf"/>
</dbReference>
<dbReference type="RefSeq" id="XP_035124840.1">
    <property type="nucleotide sequence ID" value="XM_035268949.2"/>
</dbReference>
<protein>
    <recommendedName>
        <fullName evidence="13">Metal transporter</fullName>
    </recommendedName>
</protein>
<evidence type="ECO:0000256" key="13">
    <source>
        <dbReference type="RuleBase" id="RU369091"/>
    </source>
</evidence>
<keyword evidence="4" id="KW-1003">Cell membrane</keyword>
<evidence type="ECO:0000256" key="5">
    <source>
        <dbReference type="ARBA" id="ARBA00022692"/>
    </source>
</evidence>
<dbReference type="InterPro" id="IPR057492">
    <property type="entry name" value="Ig_CNNM1/2/4_N"/>
</dbReference>
<accession>U3EJP8</accession>
<dbReference type="SUPFAM" id="SSF54631">
    <property type="entry name" value="CBS-domain pair"/>
    <property type="match status" value="1"/>
</dbReference>
<feature type="transmembrane region" description="Helical" evidence="13">
    <location>
        <begin position="255"/>
        <end position="279"/>
    </location>
</feature>
<evidence type="ECO:0000256" key="7">
    <source>
        <dbReference type="ARBA" id="ARBA00022989"/>
    </source>
</evidence>
<dbReference type="HOGENOM" id="CLU_011310_1_2_1"/>
<evidence type="ECO:0000256" key="10">
    <source>
        <dbReference type="ARBA" id="ARBA00023136"/>
    </source>
</evidence>
<comment type="similarity">
    <text evidence="2 13">Belongs to the ACDP family.</text>
</comment>
<dbReference type="GO" id="GO:0015095">
    <property type="term" value="F:magnesium ion transmembrane transporter activity"/>
    <property type="evidence" value="ECO:0007669"/>
    <property type="project" value="TreeGrafter"/>
</dbReference>
<name>F6QEL3_CALJA</name>
<dbReference type="Ensembl" id="ENSCJAT00000035376.4">
    <property type="protein sequence ID" value="ENSCJAP00000033485.3"/>
    <property type="gene ID" value="ENSCJAG00000018118.4"/>
</dbReference>
<dbReference type="GeneTree" id="ENSGT00940000159034"/>
<dbReference type="AlphaFoldDB" id="F6QEL3"/>
<keyword evidence="7 12" id="KW-1133">Transmembrane helix</keyword>
<organism evidence="18 19">
    <name type="scientific">Callithrix jacchus</name>
    <name type="common">White-tufted-ear marmoset</name>
    <name type="synonym">Simia Jacchus</name>
    <dbReference type="NCBI Taxonomy" id="9483"/>
    <lineage>
        <taxon>Eukaryota</taxon>
        <taxon>Metazoa</taxon>
        <taxon>Chordata</taxon>
        <taxon>Craniata</taxon>
        <taxon>Vertebrata</taxon>
        <taxon>Euteleostomi</taxon>
        <taxon>Mammalia</taxon>
        <taxon>Eutheria</taxon>
        <taxon>Euarchontoglires</taxon>
        <taxon>Primates</taxon>
        <taxon>Haplorrhini</taxon>
        <taxon>Platyrrhini</taxon>
        <taxon>Cebidae</taxon>
        <taxon>Callitrichinae</taxon>
        <taxon>Callithrix</taxon>
        <taxon>Callithrix</taxon>
    </lineage>
</organism>
<evidence type="ECO:0000256" key="2">
    <source>
        <dbReference type="ARBA" id="ARBA00010484"/>
    </source>
</evidence>
<dbReference type="GO" id="GO:0010960">
    <property type="term" value="P:magnesium ion homeostasis"/>
    <property type="evidence" value="ECO:0007669"/>
    <property type="project" value="InterPro"/>
</dbReference>
<feature type="transmembrane region" description="Helical" evidence="13">
    <location>
        <begin position="371"/>
        <end position="391"/>
    </location>
</feature>
<keyword evidence="6" id="KW-0677">Repeat</keyword>
<proteinExistence type="evidence at transcript level"/>
<keyword evidence="10 12" id="KW-0472">Membrane</keyword>
<dbReference type="PROSITE" id="PS51371">
    <property type="entry name" value="CBS"/>
    <property type="match status" value="1"/>
</dbReference>
<evidence type="ECO:0000256" key="11">
    <source>
        <dbReference type="PROSITE-ProRule" id="PRU00703"/>
    </source>
</evidence>